<dbReference type="OrthoDB" id="4789123at2"/>
<feature type="region of interest" description="Disordered" evidence="1">
    <location>
        <begin position="1"/>
        <end position="23"/>
    </location>
</feature>
<accession>A0A220UD19</accession>
<name>A0A220UD19_9MICO</name>
<gene>
    <name evidence="2" type="ORF">CFK39_09615</name>
</gene>
<dbReference type="EMBL" id="CP022316">
    <property type="protein sequence ID" value="ASK66029.1"/>
    <property type="molecule type" value="Genomic_DNA"/>
</dbReference>
<keyword evidence="3" id="KW-1185">Reference proteome</keyword>
<proteinExistence type="predicted"/>
<dbReference type="KEGG" id="brv:CFK39_09615"/>
<sequence>MTNTGAASLPASAGEPGGASLPDLDRLRAALRPAELPLPTPRETREAAGRVNDLLHAERYREARALVERFRDAPAAPEDRLALLRAALHGAVLAGVGEQVARDAADLVTLLRRSGNAGQAAAVLAVLLERGPFAQLASAGTRAATEEIPTGRGRHRGEAPQASAEMLVVVRALERSAVPGPRGTTADPRRDAARLRAALAALPAVRAQLLTDPEHELRLRLAQSLEGAGEAAAATTAALDLLELLADGADDAADPRTDPERLATAAHAVLARTLGVSHPLQAVHHALEALDAMPEIEDPPLRIGLITALLQALMAAGATREASFTAGRLASLQRTLGREVLRTAPLLAVAAQRVQAERYDAAWVPLEQARAIAREHRDRHGLLEVTRLAASVHERTGEHGSSLRELQQMAEQARWLADDLATPTSAQGELIRTELQANALAMRRALDLGRHGAVEGAVCAIQRRTRPGGGRPVLPAELLWDHRVDALMGRFLAAGAALARGAAGADEETCAHLLSEVRDAIDEVPPGHEGRARYWRVYLEDRHAHLLAERGRREPAHEAAHRAREGWQRLGSDADVARLDGLLRSLAGEGAGAG</sequence>
<reference evidence="3" key="1">
    <citation type="submission" date="2017-07" db="EMBL/GenBank/DDBJ databases">
        <title>Brachybacterium sp. VR2415.</title>
        <authorList>
            <person name="Tak E.J."/>
            <person name="Bae J.-W."/>
        </authorList>
    </citation>
    <scope>NUCLEOTIDE SEQUENCE [LARGE SCALE GENOMIC DNA]</scope>
    <source>
        <strain evidence="3">VR2415</strain>
    </source>
</reference>
<evidence type="ECO:0000256" key="1">
    <source>
        <dbReference type="SAM" id="MobiDB-lite"/>
    </source>
</evidence>
<organism evidence="2 3">
    <name type="scientific">Brachybacterium avium</name>
    <dbReference type="NCBI Taxonomy" id="2017485"/>
    <lineage>
        <taxon>Bacteria</taxon>
        <taxon>Bacillati</taxon>
        <taxon>Actinomycetota</taxon>
        <taxon>Actinomycetes</taxon>
        <taxon>Micrococcales</taxon>
        <taxon>Dermabacteraceae</taxon>
        <taxon>Brachybacterium</taxon>
    </lineage>
</organism>
<evidence type="ECO:0000313" key="3">
    <source>
        <dbReference type="Proteomes" id="UP000198398"/>
    </source>
</evidence>
<dbReference type="Proteomes" id="UP000198398">
    <property type="component" value="Chromosome"/>
</dbReference>
<dbReference type="AlphaFoldDB" id="A0A220UD19"/>
<protein>
    <submittedName>
        <fullName evidence="2">Uncharacterized protein</fullName>
    </submittedName>
</protein>
<dbReference type="RefSeq" id="WP_089065270.1">
    <property type="nucleotide sequence ID" value="NZ_CP022316.1"/>
</dbReference>
<evidence type="ECO:0000313" key="2">
    <source>
        <dbReference type="EMBL" id="ASK66029.1"/>
    </source>
</evidence>